<name>A0A6M8N3P8_9BACT</name>
<accession>A0A6M8N3P8</accession>
<evidence type="ECO:0000313" key="1">
    <source>
        <dbReference type="EMBL" id="QKF74562.1"/>
    </source>
</evidence>
<dbReference type="KEGG" id="afc:AFAEC_a0121"/>
<sequence length="487" mass="57358">MTKKLQPFKGHKNLFWGIQRRIVDIEVAHKLYLQLLQTNQFEIDEPLSIGEVQLLQEQYVLPREDMHHEVQLNNILKNNFKNGSYILEFFDEVKNKVQFLLDNPPLLNQFSEEISSILPIKVGTVSDRLGNIIFQFPINNFELYHDRITVKNKQWVQKYQGIKLAIISKSKTFNIQNLVARLYEEDTDKLITRQRFINIDSTVTDIAFDDCFGTHIEIIDKTTSLLLYKYKFSIIKQMYSNISVIELQNRVFKIDGNIHKIKVSTNASRSIYGKEKNKSFDEWIRNRKYEQELKELEKSKAFVQYFGNEKKYILLNKIKWSISNNKNILDYKSYKKQQGLIASSITKAMKDVREIINKHGNEGVYLWDPYLNAKDIKNTLYFCQHTYVPMRAITSFSEIQLQRNISCPKCGEPLESKNTTEKAKTNMTKELECDDEKFLFMNLEVRGKIKQYGYKFHDRFLIFPLEQPKVWSLGISVNQLGASHHIL</sequence>
<protein>
    <submittedName>
        <fullName evidence="1">Uncharacterized protein</fullName>
    </submittedName>
</protein>
<dbReference type="AlphaFoldDB" id="A0A6M8N3P8"/>
<dbReference type="NCBIfam" id="NF040700">
    <property type="entry name" value="VPA1262_N_dom"/>
    <property type="match status" value="1"/>
</dbReference>
<geneLocation type="plasmid" evidence="1">
    <name>pAFAEC</name>
</geneLocation>
<dbReference type="OrthoDB" id="9156203at2"/>
<keyword evidence="1" id="KW-0614">Plasmid</keyword>
<reference evidence="1" key="1">
    <citation type="submission" date="2020-05" db="EMBL/GenBank/DDBJ databases">
        <title>Complete genome sequencing of Campylobacter and Arcobacter type strains.</title>
        <authorList>
            <person name="Miller W.G."/>
            <person name="Yee E."/>
        </authorList>
    </citation>
    <scope>NUCLEOTIDE SEQUENCE [LARGE SCALE GENOMIC DNA]</scope>
    <source>
        <strain evidence="1">CCUG 66484</strain>
        <plasmid evidence="1">pAFAEC</plasmid>
    </source>
</reference>
<organism evidence="1">
    <name type="scientific">Aliarcobacter faecis</name>
    <dbReference type="NCBI Taxonomy" id="1564138"/>
    <lineage>
        <taxon>Bacteria</taxon>
        <taxon>Pseudomonadati</taxon>
        <taxon>Campylobacterota</taxon>
        <taxon>Epsilonproteobacteria</taxon>
        <taxon>Campylobacterales</taxon>
        <taxon>Arcobacteraceae</taxon>
        <taxon>Aliarcobacter</taxon>
    </lineage>
</organism>
<dbReference type="EMBL" id="CP053838">
    <property type="protein sequence ID" value="QKF74562.1"/>
    <property type="molecule type" value="Genomic_DNA"/>
</dbReference>
<gene>
    <name evidence="1" type="ORF">AFAEC_a0121</name>
</gene>
<proteinExistence type="predicted"/>
<dbReference type="RefSeq" id="WP_026805431.1">
    <property type="nucleotide sequence ID" value="NZ_CP053838.1"/>
</dbReference>